<protein>
    <recommendedName>
        <fullName evidence="9">Hyaluronidase</fullName>
        <ecNumber evidence="9">3.2.1.35</ecNumber>
    </recommendedName>
</protein>
<feature type="non-terminal residue" evidence="10">
    <location>
        <position position="434"/>
    </location>
</feature>
<keyword evidence="3 9" id="KW-0378">Hydrolase</keyword>
<dbReference type="SUPFAM" id="SSF51445">
    <property type="entry name" value="(Trans)glycosidases"/>
    <property type="match status" value="1"/>
</dbReference>
<dbReference type="PRINTS" id="PR00846">
    <property type="entry name" value="GLHYDRLASE56"/>
</dbReference>
<proteinExistence type="inferred from homology"/>
<dbReference type="EC" id="3.2.1.35" evidence="9"/>
<dbReference type="GO" id="GO:0030214">
    <property type="term" value="P:hyaluronan catabolic process"/>
    <property type="evidence" value="ECO:0007669"/>
    <property type="project" value="TreeGrafter"/>
</dbReference>
<dbReference type="FunFam" id="3.20.20.70:FF:000065">
    <property type="entry name" value="Hyaluronidase"/>
    <property type="match status" value="1"/>
</dbReference>
<dbReference type="PANTHER" id="PTHR11769">
    <property type="entry name" value="HYALURONIDASE"/>
    <property type="match status" value="1"/>
</dbReference>
<feature type="active site" description="Proton donor" evidence="6">
    <location>
        <position position="115"/>
    </location>
</feature>
<feature type="disulfide bond" evidence="8">
    <location>
        <begin position="346"/>
        <end position="357"/>
    </location>
</feature>
<comment type="catalytic activity">
    <reaction evidence="1 9">
        <text>Random hydrolysis of (1-&gt;4)-linkages between N-acetyl-beta-D-glucosamine and D-glucuronate residues in hyaluronate.</text>
        <dbReference type="EC" id="3.2.1.35"/>
    </reaction>
</comment>
<dbReference type="PIRSF" id="PIRSF038193">
    <property type="entry name" value="Hyaluronidase"/>
    <property type="match status" value="1"/>
</dbReference>
<evidence type="ECO:0000256" key="4">
    <source>
        <dbReference type="ARBA" id="ARBA00023157"/>
    </source>
</evidence>
<evidence type="ECO:0000313" key="11">
    <source>
        <dbReference type="Proteomes" id="UP000770717"/>
    </source>
</evidence>
<dbReference type="InterPro" id="IPR013785">
    <property type="entry name" value="Aldolase_TIM"/>
</dbReference>
<dbReference type="GO" id="GO:0001669">
    <property type="term" value="C:acrosomal vesicle"/>
    <property type="evidence" value="ECO:0007669"/>
    <property type="project" value="TreeGrafter"/>
</dbReference>
<name>A0A8J6FK16_ELECQ</name>
<evidence type="ECO:0000256" key="3">
    <source>
        <dbReference type="ARBA" id="ARBA00022801"/>
    </source>
</evidence>
<dbReference type="GO" id="GO:0005975">
    <property type="term" value="P:carbohydrate metabolic process"/>
    <property type="evidence" value="ECO:0007669"/>
    <property type="project" value="InterPro"/>
</dbReference>
<evidence type="ECO:0000256" key="2">
    <source>
        <dbReference type="ARBA" id="ARBA00008871"/>
    </source>
</evidence>
<feature type="glycosylation site" description="N-linked (GlcNAc...) asparagine" evidence="7">
    <location>
        <position position="338"/>
    </location>
</feature>
<keyword evidence="5 9" id="KW-0326">Glycosidase</keyword>
<dbReference type="Gene3D" id="3.20.20.70">
    <property type="entry name" value="Aldolase class I"/>
    <property type="match status" value="1"/>
</dbReference>
<comment type="caution">
    <text evidence="10">The sequence shown here is derived from an EMBL/GenBank/DDBJ whole genome shotgun (WGS) entry which is preliminary data.</text>
</comment>
<dbReference type="PANTHER" id="PTHR11769:SF20">
    <property type="entry name" value="HYALURONIDASE PH-20"/>
    <property type="match status" value="1"/>
</dbReference>
<feature type="disulfide bond" evidence="8">
    <location>
        <begin position="351"/>
        <end position="404"/>
    </location>
</feature>
<dbReference type="Pfam" id="PF01630">
    <property type="entry name" value="Glyco_hydro_56"/>
    <property type="match status" value="1"/>
</dbReference>
<dbReference type="Proteomes" id="UP000770717">
    <property type="component" value="Unassembled WGS sequence"/>
</dbReference>
<feature type="disulfide bond" evidence="8">
    <location>
        <begin position="26"/>
        <end position="321"/>
    </location>
</feature>
<evidence type="ECO:0000256" key="1">
    <source>
        <dbReference type="ARBA" id="ARBA00000251"/>
    </source>
</evidence>
<keyword evidence="11" id="KW-1185">Reference proteome</keyword>
<dbReference type="PRINTS" id="PR00848">
    <property type="entry name" value="SPERMPH20"/>
</dbReference>
<evidence type="ECO:0000256" key="7">
    <source>
        <dbReference type="PIRSR" id="PIRSR038193-2"/>
    </source>
</evidence>
<evidence type="ECO:0000256" key="8">
    <source>
        <dbReference type="PIRSR" id="PIRSR038193-3"/>
    </source>
</evidence>
<evidence type="ECO:0000256" key="6">
    <source>
        <dbReference type="PIRSR" id="PIRSR038193-1"/>
    </source>
</evidence>
<accession>A0A8J6FK16</accession>
<feature type="disulfide bond" evidence="8">
    <location>
        <begin position="191"/>
        <end position="207"/>
    </location>
</feature>
<reference evidence="10" key="1">
    <citation type="thesis" date="2020" institute="ProQuest LLC" country="789 East Eisenhower Parkway, Ann Arbor, MI, USA">
        <title>Comparative Genomics and Chromosome Evolution.</title>
        <authorList>
            <person name="Mudd A.B."/>
        </authorList>
    </citation>
    <scope>NUCLEOTIDE SEQUENCE</scope>
    <source>
        <strain evidence="10">HN-11 Male</strain>
        <tissue evidence="10">Kidney and liver</tissue>
    </source>
</reference>
<dbReference type="InterPro" id="IPR017853">
    <property type="entry name" value="GH"/>
</dbReference>
<dbReference type="AlphaFoldDB" id="A0A8J6FK16"/>
<evidence type="ECO:0000256" key="9">
    <source>
        <dbReference type="RuleBase" id="RU610713"/>
    </source>
</evidence>
<dbReference type="GO" id="GO:0004415">
    <property type="term" value="F:hyalurononglucosaminidase activity"/>
    <property type="evidence" value="ECO:0007669"/>
    <property type="project" value="UniProtKB-UniRule"/>
</dbReference>
<evidence type="ECO:0000313" key="10">
    <source>
        <dbReference type="EMBL" id="KAG9489387.1"/>
    </source>
</evidence>
<organism evidence="10 11">
    <name type="scientific">Eleutherodactylus coqui</name>
    <name type="common">Puerto Rican coqui</name>
    <dbReference type="NCBI Taxonomy" id="57060"/>
    <lineage>
        <taxon>Eukaryota</taxon>
        <taxon>Metazoa</taxon>
        <taxon>Chordata</taxon>
        <taxon>Craniata</taxon>
        <taxon>Vertebrata</taxon>
        <taxon>Euteleostomi</taxon>
        <taxon>Amphibia</taxon>
        <taxon>Batrachia</taxon>
        <taxon>Anura</taxon>
        <taxon>Neobatrachia</taxon>
        <taxon>Hyloidea</taxon>
        <taxon>Eleutherodactylidae</taxon>
        <taxon>Eleutherodactylinae</taxon>
        <taxon>Eleutherodactylus</taxon>
        <taxon>Eleutherodactylus</taxon>
    </lineage>
</organism>
<dbReference type="OrthoDB" id="5796153at2759"/>
<dbReference type="InterPro" id="IPR018155">
    <property type="entry name" value="Hyaluronidase"/>
</dbReference>
<evidence type="ECO:0000256" key="5">
    <source>
        <dbReference type="ARBA" id="ARBA00023295"/>
    </source>
</evidence>
<sequence>MAKQRTSMGMSSSPFAAIWNAPTELCMRKFRIPIDVSLFETVGSTLPSATSQNITLFYTDRLGYYPYINSATGISYNGGIPQMTNMEQHLKKAREDILHYISSTTQKGLAIIDWEDWRPTWIRNWASKTIYKTHSIDYARQQDLTLDQRSVESTARLQFESAAKQIMLNTLRLGKQLRPNYLWGFYLFPNCQNYDYKQNPHIYTGHCPDIEMLRNDKLRWLWKESTALFPNMYLETALKSSQLGALYTRHRVQEAKRLSRFSKTSHSIPIYMYSRPVFTDQPEKYLTLPDLVNTIGESAALGVHGFIVWGSVNLTRSMNMCNGLNSFIINTLNPYLINVSLSAKLCSAVLCQNNGVCTRKEWNQNTYLHLNEANIAIARYKSTYKISGSPSLEDLKYYTENFRCHCYAGHKCKRPSDPLKIEPMDVCMSQNICI</sequence>
<dbReference type="EMBL" id="WNTK01000002">
    <property type="protein sequence ID" value="KAG9489387.1"/>
    <property type="molecule type" value="Genomic_DNA"/>
</dbReference>
<keyword evidence="4 8" id="KW-1015">Disulfide bond</keyword>
<gene>
    <name evidence="10" type="ORF">GDO78_005396</name>
</gene>
<comment type="similarity">
    <text evidence="2 9">Belongs to the glycosyl hydrolase 56 family.</text>
</comment>
<feature type="disulfide bond" evidence="8">
    <location>
        <begin position="406"/>
        <end position="412"/>
    </location>
</feature>